<reference evidence="4" key="3">
    <citation type="journal article" date="2004" name="DNA Res.">
        <title>Complete genome sequence of Yersinia pestis strain 91001, an isolate avirulent to humans.</title>
        <authorList>
            <person name="Song Y."/>
            <person name="Tong Z."/>
            <person name="Wang J."/>
            <person name="Wang L."/>
            <person name="Guo Z."/>
            <person name="Han Y."/>
            <person name="Zhang J."/>
            <person name="Pei D."/>
            <person name="Zhou D."/>
            <person name="Qin H."/>
            <person name="Pang X."/>
            <person name="Han Y."/>
            <person name="Zhai J."/>
            <person name="Li M."/>
            <person name="Cui B."/>
            <person name="Qi Z."/>
            <person name="Jin L."/>
            <person name="Dai R."/>
            <person name="Chen F."/>
            <person name="Li S."/>
            <person name="Ye C."/>
            <person name="Du Z."/>
            <person name="Lin W."/>
            <person name="Wang J."/>
            <person name="Yu J."/>
            <person name="Yang H."/>
            <person name="Wang J."/>
            <person name="Huang P."/>
            <person name="Yang R."/>
        </authorList>
    </citation>
    <scope>NUCLEOTIDE SEQUENCE [LARGE SCALE GENOMIC DNA]</scope>
    <source>
        <strain evidence="4">91001 / Biovar Mediaevalis</strain>
    </source>
</reference>
<accession>Q74PN0</accession>
<sequence>MDPMMNDKPTFRLSQISEHNLHHVHPDLVLIVRRALTLSHIDFRVIEGIRTPERQRQMVLNGHSKTMNSRHLTGHAVDLAPMVNNRIPWDDWHAFVHVAKAMKQAAKAMELPLQWGGDWKNFRDGPHFELPRECYP</sequence>
<reference evidence="3" key="2">
    <citation type="submission" date="2003-04" db="EMBL/GenBank/DDBJ databases">
        <authorList>
            <person name="Song Y."/>
            <person name="Tong Z."/>
            <person name="Wang L."/>
            <person name="Han Y."/>
            <person name="Zhang J."/>
            <person name="Pei D."/>
            <person name="Wang J."/>
            <person name="Zhou D."/>
            <person name="Han Y."/>
            <person name="Pang X."/>
            <person name="Zhai J."/>
            <person name="Chen F."/>
            <person name="Qin H."/>
            <person name="Wang J."/>
            <person name="Li S."/>
            <person name="Guo Z."/>
            <person name="Ye C."/>
            <person name="Du Z."/>
            <person name="Lin W."/>
            <person name="Wang J."/>
            <person name="Yu J."/>
            <person name="Yang H."/>
            <person name="Wang J."/>
            <person name="Huang P."/>
            <person name="Yang R."/>
        </authorList>
    </citation>
    <scope>NUCLEOTIDE SEQUENCE</scope>
    <source>
        <strain evidence="3">91001</strain>
    </source>
</reference>
<dbReference type="DNASU" id="1145134"/>
<evidence type="ECO:0000313" key="2">
    <source>
        <dbReference type="EMBL" id="AAM83781.1"/>
    </source>
</evidence>
<reference evidence="3" key="4">
    <citation type="submission" date="2016-05" db="EMBL/GenBank/DDBJ databases">
        <title>Reannotation of Yersinia pestis strain 91001 based on omics data.</title>
        <authorList>
            <person name="Yiqing M."/>
        </authorList>
    </citation>
    <scope>NUCLEOTIDE SEQUENCE</scope>
    <source>
        <strain evidence="3">91001</strain>
    </source>
</reference>
<gene>
    <name evidence="2" type="ordered locus">y0187</name>
    <name evidence="3" type="ordered locus">YP_3868</name>
</gene>
<feature type="domain" description="Peptidase M15C" evidence="1">
    <location>
        <begin position="64"/>
        <end position="130"/>
    </location>
</feature>
<dbReference type="KEGG" id="ypm:YP_3868"/>
<evidence type="ECO:0000313" key="3">
    <source>
        <dbReference type="EMBL" id="AAS64013.1"/>
    </source>
</evidence>
<dbReference type="SUPFAM" id="SSF55166">
    <property type="entry name" value="Hedgehog/DD-peptidase"/>
    <property type="match status" value="1"/>
</dbReference>
<proteinExistence type="predicted"/>
<dbReference type="GO" id="GO:0008233">
    <property type="term" value="F:peptidase activity"/>
    <property type="evidence" value="ECO:0007669"/>
    <property type="project" value="InterPro"/>
</dbReference>
<dbReference type="InterPro" id="IPR039561">
    <property type="entry name" value="Peptidase_M15C"/>
</dbReference>
<dbReference type="IntAct" id="Q8CLU9">
    <property type="interactions" value="1"/>
</dbReference>
<dbReference type="HOGENOM" id="CLU_109248_3_1_6"/>
<dbReference type="AlphaFoldDB" id="Q8CLU9"/>
<dbReference type="CDD" id="cd14845">
    <property type="entry name" value="L-Ala-D-Glu_peptidase_like"/>
    <property type="match status" value="1"/>
</dbReference>
<dbReference type="Proteomes" id="UP000001019">
    <property type="component" value="Chromosome"/>
</dbReference>
<reference evidence="2 5" key="1">
    <citation type="journal article" date="2002" name="J. Bacteriol.">
        <title>Genome sequence of Yersinia pestis KIM.</title>
        <authorList>
            <person name="Deng W."/>
            <person name="Burland V."/>
            <person name="Plunkett G.III."/>
            <person name="Boutin A."/>
            <person name="Mayhew G.F."/>
            <person name="Liss P."/>
            <person name="Perna N.T."/>
            <person name="Rose D.J."/>
            <person name="Mau B."/>
            <person name="Zhou S."/>
            <person name="Schwartz D.C."/>
            <person name="Fetherston J.D."/>
            <person name="Lindler L.E."/>
            <person name="Brubaker R.R."/>
            <person name="Plana G.V."/>
            <person name="Straley S.C."/>
            <person name="McDonough K.A."/>
            <person name="Nilles M.L."/>
            <person name="Matson J.S."/>
            <person name="Blattner F.R."/>
            <person name="Perry R.D."/>
        </authorList>
    </citation>
    <scope>NUCLEOTIDE SEQUENCE [LARGE SCALE GENOMIC DNA]</scope>
    <source>
        <strain evidence="2">KIM</strain>
        <strain evidence="5">KIM10+ / Biovar Mediaevalis</strain>
    </source>
</reference>
<evidence type="ECO:0000259" key="1">
    <source>
        <dbReference type="Pfam" id="PF13539"/>
    </source>
</evidence>
<dbReference type="EMBL" id="AE009952">
    <property type="protein sequence ID" value="AAM83781.1"/>
    <property type="molecule type" value="Genomic_DNA"/>
</dbReference>
<dbReference type="InterPro" id="IPR009045">
    <property type="entry name" value="Zn_M74/Hedgehog-like"/>
</dbReference>
<organism evidence="2 5">
    <name type="scientific">Yersinia pestis</name>
    <dbReference type="NCBI Taxonomy" id="632"/>
    <lineage>
        <taxon>Bacteria</taxon>
        <taxon>Pseudomonadati</taxon>
        <taxon>Pseudomonadota</taxon>
        <taxon>Gammaproteobacteria</taxon>
        <taxon>Enterobacterales</taxon>
        <taxon>Yersiniaceae</taxon>
        <taxon>Yersinia</taxon>
    </lineage>
</organism>
<dbReference type="Gene3D" id="3.30.1380.10">
    <property type="match status" value="1"/>
</dbReference>
<name>Q8CLU9_YERPE</name>
<evidence type="ECO:0000313" key="4">
    <source>
        <dbReference type="Proteomes" id="UP000001019"/>
    </source>
</evidence>
<dbReference type="KEGG" id="ypk:y0187"/>
<evidence type="ECO:0000313" key="5">
    <source>
        <dbReference type="Proteomes" id="UP000002490"/>
    </source>
</evidence>
<dbReference type="Proteomes" id="UP000002490">
    <property type="component" value="Chromosome"/>
</dbReference>
<accession>Q8CLU9</accession>
<dbReference type="EMBL" id="AE017042">
    <property type="protein sequence ID" value="AAS64013.1"/>
    <property type="molecule type" value="Genomic_DNA"/>
</dbReference>
<protein>
    <submittedName>
        <fullName evidence="2">Hypothetical phage protein</fullName>
    </submittedName>
    <submittedName>
        <fullName evidence="3">Phage-related protein</fullName>
    </submittedName>
</protein>
<dbReference type="EnsemblBacteria" id="AAS64013">
    <property type="protein sequence ID" value="AAS64013"/>
    <property type="gene ID" value="YP_3868"/>
</dbReference>
<dbReference type="Pfam" id="PF13539">
    <property type="entry name" value="Peptidase_M15_4"/>
    <property type="match status" value="1"/>
</dbReference>